<evidence type="ECO:0000313" key="3">
    <source>
        <dbReference type="Proteomes" id="UP001235939"/>
    </source>
</evidence>
<dbReference type="Proteomes" id="UP001235939">
    <property type="component" value="Chromosome 03"/>
</dbReference>
<feature type="transmembrane region" description="Helical" evidence="1">
    <location>
        <begin position="109"/>
        <end position="127"/>
    </location>
</feature>
<organism evidence="2 3">
    <name type="scientific">Cordylochernes scorpioides</name>
    <dbReference type="NCBI Taxonomy" id="51811"/>
    <lineage>
        <taxon>Eukaryota</taxon>
        <taxon>Metazoa</taxon>
        <taxon>Ecdysozoa</taxon>
        <taxon>Arthropoda</taxon>
        <taxon>Chelicerata</taxon>
        <taxon>Arachnida</taxon>
        <taxon>Pseudoscorpiones</taxon>
        <taxon>Cheliferoidea</taxon>
        <taxon>Chernetidae</taxon>
        <taxon>Cordylochernes</taxon>
    </lineage>
</organism>
<evidence type="ECO:0000313" key="2">
    <source>
        <dbReference type="EMBL" id="UYV65029.1"/>
    </source>
</evidence>
<sequence length="186" mass="22086">MWRFKIQKNNKKNTIRVKMKKRSQIFLERSIYSQNKTVTLSADIDIKYWFIFYKKLLNKGDNEPFHKGNLMIRWEDIELDKEITLDEINAKIKSLAYRKAEGPDNRMKAFIVLVTLAVLVAVVTAEYDKPKTHYSNITKRQQTLIIESIISRKHNSINRRIDIPEIYNIIFPEPFRKLPNEDIASK</sequence>
<dbReference type="EMBL" id="CP092865">
    <property type="protein sequence ID" value="UYV65029.1"/>
    <property type="molecule type" value="Genomic_DNA"/>
</dbReference>
<gene>
    <name evidence="2" type="ORF">LAZ67_3002867</name>
</gene>
<keyword evidence="1" id="KW-1133">Transmembrane helix</keyword>
<name>A0ABY6K8A5_9ARAC</name>
<keyword evidence="1" id="KW-0472">Membrane</keyword>
<reference evidence="2 3" key="1">
    <citation type="submission" date="2022-01" db="EMBL/GenBank/DDBJ databases">
        <title>A chromosomal length assembly of Cordylochernes scorpioides.</title>
        <authorList>
            <person name="Zeh D."/>
            <person name="Zeh J."/>
        </authorList>
    </citation>
    <scope>NUCLEOTIDE SEQUENCE [LARGE SCALE GENOMIC DNA]</scope>
    <source>
        <strain evidence="2">IN4F17</strain>
        <tissue evidence="2">Whole Body</tissue>
    </source>
</reference>
<evidence type="ECO:0000256" key="1">
    <source>
        <dbReference type="SAM" id="Phobius"/>
    </source>
</evidence>
<proteinExistence type="predicted"/>
<protein>
    <submittedName>
        <fullName evidence="2">Uncharacterized protein</fullName>
    </submittedName>
</protein>
<keyword evidence="1" id="KW-0812">Transmembrane</keyword>
<accession>A0ABY6K8A5</accession>
<keyword evidence="3" id="KW-1185">Reference proteome</keyword>